<keyword evidence="1" id="KW-0732">Signal</keyword>
<protein>
    <recommendedName>
        <fullName evidence="2">Jacalin-type lectin domain-containing protein</fullName>
    </recommendedName>
</protein>
<evidence type="ECO:0000256" key="1">
    <source>
        <dbReference type="SAM" id="SignalP"/>
    </source>
</evidence>
<dbReference type="KEGG" id="mng:MNEG_11733"/>
<evidence type="ECO:0000259" key="2">
    <source>
        <dbReference type="Pfam" id="PF01419"/>
    </source>
</evidence>
<keyword evidence="4" id="KW-1185">Reference proteome</keyword>
<name>A0A0D2LXV4_9CHLO</name>
<evidence type="ECO:0000313" key="4">
    <source>
        <dbReference type="Proteomes" id="UP000054498"/>
    </source>
</evidence>
<dbReference type="Gene3D" id="2.100.10.30">
    <property type="entry name" value="Jacalin-like lectin domain"/>
    <property type="match status" value="1"/>
</dbReference>
<dbReference type="InterPro" id="IPR036404">
    <property type="entry name" value="Jacalin-like_lectin_dom_sf"/>
</dbReference>
<feature type="chain" id="PRO_5002246790" description="Jacalin-type lectin domain-containing protein" evidence="1">
    <location>
        <begin position="25"/>
        <end position="253"/>
    </location>
</feature>
<evidence type="ECO:0000313" key="3">
    <source>
        <dbReference type="EMBL" id="KIY96229.1"/>
    </source>
</evidence>
<dbReference type="EMBL" id="KK103101">
    <property type="protein sequence ID" value="KIY96229.1"/>
    <property type="molecule type" value="Genomic_DNA"/>
</dbReference>
<gene>
    <name evidence="3" type="ORF">MNEG_11733</name>
</gene>
<dbReference type="OrthoDB" id="528252at2759"/>
<dbReference type="GeneID" id="25729025"/>
<sequence length="253" mass="27945">MRAGPLALALGLALLVAYAAPTSAASRSAKDWKLNCADPALGDAVIEYTPLYGAPNLTDSAWHDDTWAFMQYGPITAMSLYYSVLWHDPYIGWHPGGEFKGIQPVYGTNGTDDLDLLFGAKKPHKPFNFTLAPGEKIVKVVLQHDEVMRWISFTTNLGNKYEWGYKDYQANTTTTTSLAPRDGAYLAAFRGFEGKQLPQELGGYKKRYIIQLGFVWAMPNCTGYAWTPPVVAPPPPSGFFGLFSGLFGQRRCE</sequence>
<feature type="signal peptide" evidence="1">
    <location>
        <begin position="1"/>
        <end position="24"/>
    </location>
</feature>
<reference evidence="3 4" key="1">
    <citation type="journal article" date="2013" name="BMC Genomics">
        <title>Reconstruction of the lipid metabolism for the microalga Monoraphidium neglectum from its genome sequence reveals characteristics suitable for biofuel production.</title>
        <authorList>
            <person name="Bogen C."/>
            <person name="Al-Dilaimi A."/>
            <person name="Albersmeier A."/>
            <person name="Wichmann J."/>
            <person name="Grundmann M."/>
            <person name="Rupp O."/>
            <person name="Lauersen K.J."/>
            <person name="Blifernez-Klassen O."/>
            <person name="Kalinowski J."/>
            <person name="Goesmann A."/>
            <person name="Mussgnug J.H."/>
            <person name="Kruse O."/>
        </authorList>
    </citation>
    <scope>NUCLEOTIDE SEQUENCE [LARGE SCALE GENOMIC DNA]</scope>
    <source>
        <strain evidence="3 4">SAG 48.87</strain>
    </source>
</reference>
<dbReference type="Proteomes" id="UP000054498">
    <property type="component" value="Unassembled WGS sequence"/>
</dbReference>
<accession>A0A0D2LXV4</accession>
<feature type="domain" description="Jacalin-type lectin" evidence="2">
    <location>
        <begin position="100"/>
        <end position="197"/>
    </location>
</feature>
<dbReference type="InterPro" id="IPR001229">
    <property type="entry name" value="Jacalin-like_lectin_dom"/>
</dbReference>
<organism evidence="3 4">
    <name type="scientific">Monoraphidium neglectum</name>
    <dbReference type="NCBI Taxonomy" id="145388"/>
    <lineage>
        <taxon>Eukaryota</taxon>
        <taxon>Viridiplantae</taxon>
        <taxon>Chlorophyta</taxon>
        <taxon>core chlorophytes</taxon>
        <taxon>Chlorophyceae</taxon>
        <taxon>CS clade</taxon>
        <taxon>Sphaeropleales</taxon>
        <taxon>Selenastraceae</taxon>
        <taxon>Monoraphidium</taxon>
    </lineage>
</organism>
<dbReference type="SUPFAM" id="SSF51101">
    <property type="entry name" value="Mannose-binding lectins"/>
    <property type="match status" value="1"/>
</dbReference>
<dbReference type="RefSeq" id="XP_013895249.1">
    <property type="nucleotide sequence ID" value="XM_014039795.1"/>
</dbReference>
<dbReference type="Pfam" id="PF01419">
    <property type="entry name" value="Jacalin"/>
    <property type="match status" value="1"/>
</dbReference>
<dbReference type="AlphaFoldDB" id="A0A0D2LXV4"/>
<proteinExistence type="predicted"/>